<sequence>MGPSEHLVYYRDCGTTKRLLGNPGIVGSSGPDGTVDDTRAWRSTLKRQTRRVEVTGTGIFHMQAYYGVTPQRDPSGFMPLMPPTDMIYRIREGIAAE</sequence>
<comment type="caution">
    <text evidence="1">The sequence shown here is derived from an EMBL/GenBank/DDBJ whole genome shotgun (WGS) entry which is preliminary data.</text>
</comment>
<proteinExistence type="predicted"/>
<dbReference type="EMBL" id="LAZR01030063">
    <property type="protein sequence ID" value="KKL57741.1"/>
    <property type="molecule type" value="Genomic_DNA"/>
</dbReference>
<accession>A0A0F9DVH0</accession>
<evidence type="ECO:0000313" key="1">
    <source>
        <dbReference type="EMBL" id="KKL57741.1"/>
    </source>
</evidence>
<gene>
    <name evidence="1" type="ORF">LCGC14_2232410</name>
</gene>
<feature type="non-terminal residue" evidence="1">
    <location>
        <position position="97"/>
    </location>
</feature>
<protein>
    <submittedName>
        <fullName evidence="1">Uncharacterized protein</fullName>
    </submittedName>
</protein>
<organism evidence="1">
    <name type="scientific">marine sediment metagenome</name>
    <dbReference type="NCBI Taxonomy" id="412755"/>
    <lineage>
        <taxon>unclassified sequences</taxon>
        <taxon>metagenomes</taxon>
        <taxon>ecological metagenomes</taxon>
    </lineage>
</organism>
<name>A0A0F9DVH0_9ZZZZ</name>
<dbReference type="AlphaFoldDB" id="A0A0F9DVH0"/>
<reference evidence="1" key="1">
    <citation type="journal article" date="2015" name="Nature">
        <title>Complex archaea that bridge the gap between prokaryotes and eukaryotes.</title>
        <authorList>
            <person name="Spang A."/>
            <person name="Saw J.H."/>
            <person name="Jorgensen S.L."/>
            <person name="Zaremba-Niedzwiedzka K."/>
            <person name="Martijn J."/>
            <person name="Lind A.E."/>
            <person name="van Eijk R."/>
            <person name="Schleper C."/>
            <person name="Guy L."/>
            <person name="Ettema T.J."/>
        </authorList>
    </citation>
    <scope>NUCLEOTIDE SEQUENCE</scope>
</reference>